<keyword evidence="2" id="KW-1185">Reference proteome</keyword>
<evidence type="ECO:0000313" key="1">
    <source>
        <dbReference type="EMBL" id="KAJ3093014.1"/>
    </source>
</evidence>
<reference evidence="1" key="1">
    <citation type="submission" date="2020-05" db="EMBL/GenBank/DDBJ databases">
        <title>Phylogenomic resolution of chytrid fungi.</title>
        <authorList>
            <person name="Stajich J.E."/>
            <person name="Amses K."/>
            <person name="Simmons R."/>
            <person name="Seto K."/>
            <person name="Myers J."/>
            <person name="Bonds A."/>
            <person name="Quandt C.A."/>
            <person name="Barry K."/>
            <person name="Liu P."/>
            <person name="Grigoriev I."/>
            <person name="Longcore J.E."/>
            <person name="James T.Y."/>
        </authorList>
    </citation>
    <scope>NUCLEOTIDE SEQUENCE</scope>
    <source>
        <strain evidence="1">JEL0513</strain>
    </source>
</reference>
<feature type="non-terminal residue" evidence="1">
    <location>
        <position position="1"/>
    </location>
</feature>
<name>A0AAD5SRS2_9FUNG</name>
<dbReference type="Proteomes" id="UP001211907">
    <property type="component" value="Unassembled WGS sequence"/>
</dbReference>
<gene>
    <name evidence="1" type="ORF">HK100_006790</name>
</gene>
<protein>
    <submittedName>
        <fullName evidence="1">Uncharacterized protein</fullName>
    </submittedName>
</protein>
<dbReference type="EMBL" id="JADGJH010003168">
    <property type="protein sequence ID" value="KAJ3093014.1"/>
    <property type="molecule type" value="Genomic_DNA"/>
</dbReference>
<accession>A0AAD5SRS2</accession>
<comment type="caution">
    <text evidence="1">The sequence shown here is derived from an EMBL/GenBank/DDBJ whole genome shotgun (WGS) entry which is preliminary data.</text>
</comment>
<sequence>MSEHERKDIHEIAARTAEERLDSALTDGMLDAVLEHLDSARTVGSAGVLVEAALGWSRLFGPESQTQLALFAYPSSAFTFIDSTPAWPALSSAMFLIEVTSLVPIDTVISKIKSNIISENLMIATTGANSPQVA</sequence>
<organism evidence="1 2">
    <name type="scientific">Physocladia obscura</name>
    <dbReference type="NCBI Taxonomy" id="109957"/>
    <lineage>
        <taxon>Eukaryota</taxon>
        <taxon>Fungi</taxon>
        <taxon>Fungi incertae sedis</taxon>
        <taxon>Chytridiomycota</taxon>
        <taxon>Chytridiomycota incertae sedis</taxon>
        <taxon>Chytridiomycetes</taxon>
        <taxon>Chytridiales</taxon>
        <taxon>Chytriomycetaceae</taxon>
        <taxon>Physocladia</taxon>
    </lineage>
</organism>
<dbReference type="AlphaFoldDB" id="A0AAD5SRS2"/>
<proteinExistence type="predicted"/>
<evidence type="ECO:0000313" key="2">
    <source>
        <dbReference type="Proteomes" id="UP001211907"/>
    </source>
</evidence>